<sequence>MEFSKNDIKILQGVAILMMLSLHLFARKEVNGLYETFPTIDGIPLIYYLGLFGDACVPIYLFASGYGLYISLSKLRNSPKRKNAIRIIKLLVNFWIILFMFMAIGFLVGRSDAFSGGVVQFLLNFSLLSNSYNGVWWYLQTYTILILLTPFIFKLIKKYNPLTIVFISVVIYLTTYIQRIKGVIDVGDHGVVIILVNALVLLGTSQFAFVVGAVFAKDRIYSKLHSMFHSIKLKNILCLVGIVALVIIHSLYESMVIAPLTAISFICLFSLMDKSILIRKVLTYFGNHSTNLWLTHMFFYMTIFPEFTFAPRYPVLIFIWLLILCLCSSYIINWINNPIQQKIDKSASTIRKKYTVLEQKQVNL</sequence>
<feature type="transmembrane region" description="Helical" evidence="3">
    <location>
        <begin position="135"/>
        <end position="153"/>
    </location>
</feature>
<evidence type="ECO:0000256" key="2">
    <source>
        <dbReference type="ARBA" id="ARBA00007400"/>
    </source>
</evidence>
<feature type="transmembrane region" description="Helical" evidence="3">
    <location>
        <begin position="7"/>
        <end position="26"/>
    </location>
</feature>
<dbReference type="GO" id="GO:0016746">
    <property type="term" value="F:acyltransferase activity"/>
    <property type="evidence" value="ECO:0007669"/>
    <property type="project" value="UniProtKB-KW"/>
</dbReference>
<keyword evidence="3" id="KW-0812">Transmembrane</keyword>
<keyword evidence="5" id="KW-0012">Acyltransferase</keyword>
<dbReference type="EMBL" id="CP095075">
    <property type="protein sequence ID" value="UOR13780.1"/>
    <property type="molecule type" value="Genomic_DNA"/>
</dbReference>
<accession>A0ABY4HFT1</accession>
<dbReference type="InterPro" id="IPR002656">
    <property type="entry name" value="Acyl_transf_3_dom"/>
</dbReference>
<feature type="transmembrane region" description="Helical" evidence="3">
    <location>
        <begin position="315"/>
        <end position="335"/>
    </location>
</feature>
<evidence type="ECO:0000256" key="1">
    <source>
        <dbReference type="ARBA" id="ARBA00004370"/>
    </source>
</evidence>
<feature type="transmembrane region" description="Helical" evidence="3">
    <location>
        <begin position="236"/>
        <end position="252"/>
    </location>
</feature>
<keyword evidence="3" id="KW-1133">Transmembrane helix</keyword>
<proteinExistence type="inferred from homology"/>
<comment type="similarity">
    <text evidence="2">Belongs to the acyltransferase 3 family.</text>
</comment>
<feature type="transmembrane region" description="Helical" evidence="3">
    <location>
        <begin position="90"/>
        <end position="109"/>
    </location>
</feature>
<keyword evidence="3" id="KW-0472">Membrane</keyword>
<gene>
    <name evidence="5" type="ORF">MUO15_10235</name>
</gene>
<evidence type="ECO:0000313" key="6">
    <source>
        <dbReference type="Proteomes" id="UP000830326"/>
    </source>
</evidence>
<evidence type="ECO:0000256" key="3">
    <source>
        <dbReference type="SAM" id="Phobius"/>
    </source>
</evidence>
<evidence type="ECO:0000259" key="4">
    <source>
        <dbReference type="Pfam" id="PF01757"/>
    </source>
</evidence>
<dbReference type="RefSeq" id="WP_245035616.1">
    <property type="nucleotide sequence ID" value="NZ_CP095075.1"/>
</dbReference>
<dbReference type="Proteomes" id="UP000830326">
    <property type="component" value="Chromosome"/>
</dbReference>
<feature type="transmembrane region" description="Helical" evidence="3">
    <location>
        <begin position="160"/>
        <end position="178"/>
    </location>
</feature>
<dbReference type="Pfam" id="PF01757">
    <property type="entry name" value="Acyl_transf_3"/>
    <property type="match status" value="1"/>
</dbReference>
<feature type="transmembrane region" description="Helical" evidence="3">
    <location>
        <begin position="46"/>
        <end position="69"/>
    </location>
</feature>
<organism evidence="5 6">
    <name type="scientific">Halobacillus amylolyticus</name>
    <dbReference type="NCBI Taxonomy" id="2932259"/>
    <lineage>
        <taxon>Bacteria</taxon>
        <taxon>Bacillati</taxon>
        <taxon>Bacillota</taxon>
        <taxon>Bacilli</taxon>
        <taxon>Bacillales</taxon>
        <taxon>Bacillaceae</taxon>
        <taxon>Halobacillus</taxon>
    </lineage>
</organism>
<reference evidence="5" key="1">
    <citation type="submission" date="2022-04" db="EMBL/GenBank/DDBJ databases">
        <title>Halobacillus sp. isolated from saltern.</title>
        <authorList>
            <person name="Won M."/>
            <person name="Lee C.-M."/>
            <person name="Woen H.-Y."/>
            <person name="Kwon S.-W."/>
        </authorList>
    </citation>
    <scope>NUCLEOTIDE SEQUENCE</scope>
    <source>
        <strain evidence="5">SSHM10-5</strain>
    </source>
</reference>
<keyword evidence="5" id="KW-0808">Transferase</keyword>
<evidence type="ECO:0000313" key="5">
    <source>
        <dbReference type="EMBL" id="UOR13780.1"/>
    </source>
</evidence>
<feature type="transmembrane region" description="Helical" evidence="3">
    <location>
        <begin position="290"/>
        <end position="309"/>
    </location>
</feature>
<keyword evidence="6" id="KW-1185">Reference proteome</keyword>
<feature type="transmembrane region" description="Helical" evidence="3">
    <location>
        <begin position="190"/>
        <end position="215"/>
    </location>
</feature>
<protein>
    <submittedName>
        <fullName evidence="5">Acyltransferase</fullName>
    </submittedName>
</protein>
<feature type="transmembrane region" description="Helical" evidence="3">
    <location>
        <begin position="258"/>
        <end position="278"/>
    </location>
</feature>
<feature type="domain" description="Acyltransferase 3" evidence="4">
    <location>
        <begin position="7"/>
        <end position="334"/>
    </location>
</feature>
<comment type="subcellular location">
    <subcellularLocation>
        <location evidence="1">Membrane</location>
    </subcellularLocation>
</comment>
<name>A0ABY4HFT1_9BACI</name>